<dbReference type="STRING" id="7260.B4NPR0"/>
<keyword evidence="5" id="KW-0158">Chromosome</keyword>
<keyword evidence="14" id="KW-1185">Reference proteome</keyword>
<dbReference type="OrthoDB" id="8193282at2759"/>
<feature type="domain" description="Protein MMS22-like N-terminal" evidence="11">
    <location>
        <begin position="251"/>
        <end position="570"/>
    </location>
</feature>
<dbReference type="InterPro" id="IPR029424">
    <property type="entry name" value="MMS22L_C"/>
</dbReference>
<dbReference type="GO" id="GO:0031297">
    <property type="term" value="P:replication fork processing"/>
    <property type="evidence" value="ECO:0007669"/>
    <property type="project" value="InterPro"/>
</dbReference>
<dbReference type="Pfam" id="PF14911">
    <property type="entry name" value="MMS22L_C"/>
    <property type="match status" value="1"/>
</dbReference>
<dbReference type="InterPro" id="IPR042320">
    <property type="entry name" value="MMS22-like"/>
</dbReference>
<proteinExistence type="inferred from homology"/>
<dbReference type="Proteomes" id="UP000007798">
    <property type="component" value="Unassembled WGS sequence"/>
</dbReference>
<evidence type="ECO:0000256" key="8">
    <source>
        <dbReference type="ARBA" id="ARBA00023204"/>
    </source>
</evidence>
<evidence type="ECO:0000256" key="4">
    <source>
        <dbReference type="ARBA" id="ARBA00021061"/>
    </source>
</evidence>
<dbReference type="InterPro" id="IPR029425">
    <property type="entry name" value="MMS22L_N"/>
</dbReference>
<reference evidence="13 14" key="1">
    <citation type="journal article" date="2007" name="Nature">
        <title>Evolution of genes and genomes on the Drosophila phylogeny.</title>
        <authorList>
            <consortium name="Drosophila 12 Genomes Consortium"/>
            <person name="Clark A.G."/>
            <person name="Eisen M.B."/>
            <person name="Smith D.R."/>
            <person name="Bergman C.M."/>
            <person name="Oliver B."/>
            <person name="Markow T.A."/>
            <person name="Kaufman T.C."/>
            <person name="Kellis M."/>
            <person name="Gelbart W."/>
            <person name="Iyer V.N."/>
            <person name="Pollard D.A."/>
            <person name="Sackton T.B."/>
            <person name="Larracuente A.M."/>
            <person name="Singh N.D."/>
            <person name="Abad J.P."/>
            <person name="Abt D.N."/>
            <person name="Adryan B."/>
            <person name="Aguade M."/>
            <person name="Akashi H."/>
            <person name="Anderson W.W."/>
            <person name="Aquadro C.F."/>
            <person name="Ardell D.H."/>
            <person name="Arguello R."/>
            <person name="Artieri C.G."/>
            <person name="Barbash D.A."/>
            <person name="Barker D."/>
            <person name="Barsanti P."/>
            <person name="Batterham P."/>
            <person name="Batzoglou S."/>
            <person name="Begun D."/>
            <person name="Bhutkar A."/>
            <person name="Blanco E."/>
            <person name="Bosak S.A."/>
            <person name="Bradley R.K."/>
            <person name="Brand A.D."/>
            <person name="Brent M.R."/>
            <person name="Brooks A.N."/>
            <person name="Brown R.H."/>
            <person name="Butlin R.K."/>
            <person name="Caggese C."/>
            <person name="Calvi B.R."/>
            <person name="Bernardo de Carvalho A."/>
            <person name="Caspi A."/>
            <person name="Castrezana S."/>
            <person name="Celniker S.E."/>
            <person name="Chang J.L."/>
            <person name="Chapple C."/>
            <person name="Chatterji S."/>
            <person name="Chinwalla A."/>
            <person name="Civetta A."/>
            <person name="Clifton S.W."/>
            <person name="Comeron J.M."/>
            <person name="Costello J.C."/>
            <person name="Coyne J.A."/>
            <person name="Daub J."/>
            <person name="David R.G."/>
            <person name="Delcher A.L."/>
            <person name="Delehaunty K."/>
            <person name="Do C.B."/>
            <person name="Ebling H."/>
            <person name="Edwards K."/>
            <person name="Eickbush T."/>
            <person name="Evans J.D."/>
            <person name="Filipski A."/>
            <person name="Findeiss S."/>
            <person name="Freyhult E."/>
            <person name="Fulton L."/>
            <person name="Fulton R."/>
            <person name="Garcia A.C."/>
            <person name="Gardiner A."/>
            <person name="Garfield D.A."/>
            <person name="Garvin B.E."/>
            <person name="Gibson G."/>
            <person name="Gilbert D."/>
            <person name="Gnerre S."/>
            <person name="Godfrey J."/>
            <person name="Good R."/>
            <person name="Gotea V."/>
            <person name="Gravely B."/>
            <person name="Greenberg A.J."/>
            <person name="Griffiths-Jones S."/>
            <person name="Gross S."/>
            <person name="Guigo R."/>
            <person name="Gustafson E.A."/>
            <person name="Haerty W."/>
            <person name="Hahn M.W."/>
            <person name="Halligan D.L."/>
            <person name="Halpern A.L."/>
            <person name="Halter G.M."/>
            <person name="Han M.V."/>
            <person name="Heger A."/>
            <person name="Hillier L."/>
            <person name="Hinrichs A.S."/>
            <person name="Holmes I."/>
            <person name="Hoskins R.A."/>
            <person name="Hubisz M.J."/>
            <person name="Hultmark D."/>
            <person name="Huntley M.A."/>
            <person name="Jaffe D.B."/>
            <person name="Jagadeeshan S."/>
            <person name="Jeck W.R."/>
            <person name="Johnson J."/>
            <person name="Jones C.D."/>
            <person name="Jordan W.C."/>
            <person name="Karpen G.H."/>
            <person name="Kataoka E."/>
            <person name="Keightley P.D."/>
            <person name="Kheradpour P."/>
            <person name="Kirkness E.F."/>
            <person name="Koerich L.B."/>
            <person name="Kristiansen K."/>
            <person name="Kudrna D."/>
            <person name="Kulathinal R.J."/>
            <person name="Kumar S."/>
            <person name="Kwok R."/>
            <person name="Lander E."/>
            <person name="Langley C.H."/>
            <person name="Lapoint R."/>
            <person name="Lazzaro B.P."/>
            <person name="Lee S.J."/>
            <person name="Levesque L."/>
            <person name="Li R."/>
            <person name="Lin C.F."/>
            <person name="Lin M.F."/>
            <person name="Lindblad-Toh K."/>
            <person name="Llopart A."/>
            <person name="Long M."/>
            <person name="Low L."/>
            <person name="Lozovsky E."/>
            <person name="Lu J."/>
            <person name="Luo M."/>
            <person name="Machado C.A."/>
            <person name="Makalowski W."/>
            <person name="Marzo M."/>
            <person name="Matsuda M."/>
            <person name="Matzkin L."/>
            <person name="McAllister B."/>
            <person name="McBride C.S."/>
            <person name="McKernan B."/>
            <person name="McKernan K."/>
            <person name="Mendez-Lago M."/>
            <person name="Minx P."/>
            <person name="Mollenhauer M.U."/>
            <person name="Montooth K."/>
            <person name="Mount S.M."/>
            <person name="Mu X."/>
            <person name="Myers E."/>
            <person name="Negre B."/>
            <person name="Newfeld S."/>
            <person name="Nielsen R."/>
            <person name="Noor M.A."/>
            <person name="O'Grady P."/>
            <person name="Pachter L."/>
            <person name="Papaceit M."/>
            <person name="Parisi M.J."/>
            <person name="Parisi M."/>
            <person name="Parts L."/>
            <person name="Pedersen J.S."/>
            <person name="Pesole G."/>
            <person name="Phillippy A.M."/>
            <person name="Ponting C.P."/>
            <person name="Pop M."/>
            <person name="Porcelli D."/>
            <person name="Powell J.R."/>
            <person name="Prohaska S."/>
            <person name="Pruitt K."/>
            <person name="Puig M."/>
            <person name="Quesneville H."/>
            <person name="Ram K.R."/>
            <person name="Rand D."/>
            <person name="Rasmussen M.D."/>
            <person name="Reed L.K."/>
            <person name="Reenan R."/>
            <person name="Reily A."/>
            <person name="Remington K.A."/>
            <person name="Rieger T.T."/>
            <person name="Ritchie M.G."/>
            <person name="Robin C."/>
            <person name="Rogers Y.H."/>
            <person name="Rohde C."/>
            <person name="Rozas J."/>
            <person name="Rubenfield M.J."/>
            <person name="Ruiz A."/>
            <person name="Russo S."/>
            <person name="Salzberg S.L."/>
            <person name="Sanchez-Gracia A."/>
            <person name="Saranga D.J."/>
            <person name="Sato H."/>
            <person name="Schaeffer S.W."/>
            <person name="Schatz M.C."/>
            <person name="Schlenke T."/>
            <person name="Schwartz R."/>
            <person name="Segarra C."/>
            <person name="Singh R.S."/>
            <person name="Sirot L."/>
            <person name="Sirota M."/>
            <person name="Sisneros N.B."/>
            <person name="Smith C.D."/>
            <person name="Smith T.F."/>
            <person name="Spieth J."/>
            <person name="Stage D.E."/>
            <person name="Stark A."/>
            <person name="Stephan W."/>
            <person name="Strausberg R.L."/>
            <person name="Strempel S."/>
            <person name="Sturgill D."/>
            <person name="Sutton G."/>
            <person name="Sutton G.G."/>
            <person name="Tao W."/>
            <person name="Teichmann S."/>
            <person name="Tobari Y.N."/>
            <person name="Tomimura Y."/>
            <person name="Tsolas J.M."/>
            <person name="Valente V.L."/>
            <person name="Venter E."/>
            <person name="Venter J.C."/>
            <person name="Vicario S."/>
            <person name="Vieira F.G."/>
            <person name="Vilella A.J."/>
            <person name="Villasante A."/>
            <person name="Walenz B."/>
            <person name="Wang J."/>
            <person name="Wasserman M."/>
            <person name="Watts T."/>
            <person name="Wilson D."/>
            <person name="Wilson R.K."/>
            <person name="Wing R.A."/>
            <person name="Wolfner M.F."/>
            <person name="Wong A."/>
            <person name="Wong G.K."/>
            <person name="Wu C.I."/>
            <person name="Wu G."/>
            <person name="Yamamoto D."/>
            <person name="Yang H.P."/>
            <person name="Yang S.P."/>
            <person name="Yorke J.A."/>
            <person name="Yoshida K."/>
            <person name="Zdobnov E."/>
            <person name="Zhang P."/>
            <person name="Zhang Y."/>
            <person name="Zimin A.V."/>
            <person name="Baldwin J."/>
            <person name="Abdouelleil A."/>
            <person name="Abdulkadir J."/>
            <person name="Abebe A."/>
            <person name="Abera B."/>
            <person name="Abreu J."/>
            <person name="Acer S.C."/>
            <person name="Aftuck L."/>
            <person name="Alexander A."/>
            <person name="An P."/>
            <person name="Anderson E."/>
            <person name="Anderson S."/>
            <person name="Arachi H."/>
            <person name="Azer M."/>
            <person name="Bachantsang P."/>
            <person name="Barry A."/>
            <person name="Bayul T."/>
            <person name="Berlin A."/>
            <person name="Bessette D."/>
            <person name="Bloom T."/>
            <person name="Blye J."/>
            <person name="Boguslavskiy L."/>
            <person name="Bonnet C."/>
            <person name="Boukhgalter B."/>
            <person name="Bourzgui I."/>
            <person name="Brown A."/>
            <person name="Cahill P."/>
            <person name="Channer S."/>
            <person name="Cheshatsang Y."/>
            <person name="Chuda L."/>
            <person name="Citroen M."/>
            <person name="Collymore A."/>
            <person name="Cooke P."/>
            <person name="Costello M."/>
            <person name="D'Aco K."/>
            <person name="Daza R."/>
            <person name="De Haan G."/>
            <person name="DeGray S."/>
            <person name="DeMaso C."/>
            <person name="Dhargay N."/>
            <person name="Dooley K."/>
            <person name="Dooley E."/>
            <person name="Doricent M."/>
            <person name="Dorje P."/>
            <person name="Dorjee K."/>
            <person name="Dupes A."/>
            <person name="Elong R."/>
            <person name="Falk J."/>
            <person name="Farina A."/>
            <person name="Faro S."/>
            <person name="Ferguson D."/>
            <person name="Fisher S."/>
            <person name="Foley C.D."/>
            <person name="Franke A."/>
            <person name="Friedrich D."/>
            <person name="Gadbois L."/>
            <person name="Gearin G."/>
            <person name="Gearin C.R."/>
            <person name="Giannoukos G."/>
            <person name="Goode T."/>
            <person name="Graham J."/>
            <person name="Grandbois E."/>
            <person name="Grewal S."/>
            <person name="Gyaltsen K."/>
            <person name="Hafez N."/>
            <person name="Hagos B."/>
            <person name="Hall J."/>
            <person name="Henson C."/>
            <person name="Hollinger A."/>
            <person name="Honan T."/>
            <person name="Huard M.D."/>
            <person name="Hughes L."/>
            <person name="Hurhula B."/>
            <person name="Husby M.E."/>
            <person name="Kamat A."/>
            <person name="Kanga B."/>
            <person name="Kashin S."/>
            <person name="Khazanovich D."/>
            <person name="Kisner P."/>
            <person name="Lance K."/>
            <person name="Lara M."/>
            <person name="Lee W."/>
            <person name="Lennon N."/>
            <person name="Letendre F."/>
            <person name="LeVine R."/>
            <person name="Lipovsky A."/>
            <person name="Liu X."/>
            <person name="Liu J."/>
            <person name="Liu S."/>
            <person name="Lokyitsang T."/>
            <person name="Lokyitsang Y."/>
            <person name="Lubonja R."/>
            <person name="Lui A."/>
            <person name="MacDonald P."/>
            <person name="Magnisalis V."/>
            <person name="Maru K."/>
            <person name="Matthews C."/>
            <person name="McCusker W."/>
            <person name="McDonough S."/>
            <person name="Mehta T."/>
            <person name="Meldrim J."/>
            <person name="Meneus L."/>
            <person name="Mihai O."/>
            <person name="Mihalev A."/>
            <person name="Mihova T."/>
            <person name="Mittelman R."/>
            <person name="Mlenga V."/>
            <person name="Montmayeur A."/>
            <person name="Mulrain L."/>
            <person name="Navidi A."/>
            <person name="Naylor J."/>
            <person name="Negash T."/>
            <person name="Nguyen T."/>
            <person name="Nguyen N."/>
            <person name="Nicol R."/>
            <person name="Norbu C."/>
            <person name="Norbu N."/>
            <person name="Novod N."/>
            <person name="O'Neill B."/>
            <person name="Osman S."/>
            <person name="Markiewicz E."/>
            <person name="Oyono O.L."/>
            <person name="Patti C."/>
            <person name="Phunkhang P."/>
            <person name="Pierre F."/>
            <person name="Priest M."/>
            <person name="Raghuraman S."/>
            <person name="Rege F."/>
            <person name="Reyes R."/>
            <person name="Rise C."/>
            <person name="Rogov P."/>
            <person name="Ross K."/>
            <person name="Ryan E."/>
            <person name="Settipalli S."/>
            <person name="Shea T."/>
            <person name="Sherpa N."/>
            <person name="Shi L."/>
            <person name="Shih D."/>
            <person name="Sparrow T."/>
            <person name="Spaulding J."/>
            <person name="Stalker J."/>
            <person name="Stange-Thomann N."/>
            <person name="Stavropoulos S."/>
            <person name="Stone C."/>
            <person name="Strader C."/>
            <person name="Tesfaye S."/>
            <person name="Thomson T."/>
            <person name="Thoulutsang Y."/>
            <person name="Thoulutsang D."/>
            <person name="Topham K."/>
            <person name="Topping I."/>
            <person name="Tsamla T."/>
            <person name="Vassiliev H."/>
            <person name="Vo A."/>
            <person name="Wangchuk T."/>
            <person name="Wangdi T."/>
            <person name="Weiand M."/>
            <person name="Wilkinson J."/>
            <person name="Wilson A."/>
            <person name="Yadav S."/>
            <person name="Young G."/>
            <person name="Yu Q."/>
            <person name="Zembek L."/>
            <person name="Zhong D."/>
            <person name="Zimmer A."/>
            <person name="Zwirko Z."/>
            <person name="Jaffe D.B."/>
            <person name="Alvarez P."/>
            <person name="Brockman W."/>
            <person name="Butler J."/>
            <person name="Chin C."/>
            <person name="Gnerre S."/>
            <person name="Grabherr M."/>
            <person name="Kleber M."/>
            <person name="Mauceli E."/>
            <person name="MacCallum I."/>
        </authorList>
    </citation>
    <scope>NUCLEOTIDE SEQUENCE [LARGE SCALE GENOMIC DNA]</scope>
    <source>
        <strain evidence="14">Tucson 14030-0811.24</strain>
    </source>
</reference>
<dbReference type="FunCoup" id="B4NPR0">
    <property type="interactions" value="51"/>
</dbReference>
<dbReference type="EMBL" id="CH964291">
    <property type="protein sequence ID" value="EDW86500.2"/>
    <property type="molecule type" value="Genomic_DNA"/>
</dbReference>
<dbReference type="eggNOG" id="ENOG502QQCR">
    <property type="taxonomic scope" value="Eukaryota"/>
</dbReference>
<dbReference type="PhylomeDB" id="B4NPR0"/>
<organism evidence="13 14">
    <name type="scientific">Drosophila willistoni</name>
    <name type="common">Fruit fly</name>
    <dbReference type="NCBI Taxonomy" id="7260"/>
    <lineage>
        <taxon>Eukaryota</taxon>
        <taxon>Metazoa</taxon>
        <taxon>Ecdysozoa</taxon>
        <taxon>Arthropoda</taxon>
        <taxon>Hexapoda</taxon>
        <taxon>Insecta</taxon>
        <taxon>Pterygota</taxon>
        <taxon>Neoptera</taxon>
        <taxon>Endopterygota</taxon>
        <taxon>Diptera</taxon>
        <taxon>Brachycera</taxon>
        <taxon>Muscomorpha</taxon>
        <taxon>Ephydroidea</taxon>
        <taxon>Drosophilidae</taxon>
        <taxon>Drosophila</taxon>
        <taxon>Sophophora</taxon>
    </lineage>
</organism>
<evidence type="ECO:0000256" key="1">
    <source>
        <dbReference type="ARBA" id="ARBA00004123"/>
    </source>
</evidence>
<evidence type="ECO:0000256" key="9">
    <source>
        <dbReference type="ARBA" id="ARBA00023242"/>
    </source>
</evidence>
<evidence type="ECO:0000256" key="10">
    <source>
        <dbReference type="ARBA" id="ARBA00033326"/>
    </source>
</evidence>
<evidence type="ECO:0000313" key="13">
    <source>
        <dbReference type="EMBL" id="EDW86500.2"/>
    </source>
</evidence>
<evidence type="ECO:0000313" key="14">
    <source>
        <dbReference type="Proteomes" id="UP000007798"/>
    </source>
</evidence>
<feature type="domain" description="MMS22-like C-terminal" evidence="12">
    <location>
        <begin position="752"/>
        <end position="1119"/>
    </location>
</feature>
<dbReference type="PANTHER" id="PTHR28547">
    <property type="entry name" value="PROTEIN MMS22-LIKE"/>
    <property type="match status" value="1"/>
</dbReference>
<keyword evidence="6" id="KW-0227">DNA damage</keyword>
<sequence>MDYDLFQSDDDDDLLTAFNEATQRCHSQQGHQQQSVLEHHGEDDDDRMFMDIIPEFNCNGRDTLKTKQFPNESFIRNGYGQPNLPRLNIENLNFDFNCNQLQQVVAVRNYLQGEACKNIQKLFAAVNGQQQLQGATSSTRLSLGSSWFKIRQQVTHFYHLMIVLYQDTDDNDDDDADADDEDTLSRHWLEDVRQLLNQQLDAEKWKTLYFAENSKGNECQAPSYHLYHGILEWRLMDIILLSQGDRNREQFVRQMERNLDDLILCSWYNYRNKHRPELIHSSPFICRCTKELWLLIKQRLIVKNMDFWTHFHQAMQRLKITQSQGHSESINHNLAYHEFYAWLRLGLARLASDHDAGDDNDGSLSGDYQCSMLLRQFLASSPDEQQRRVYLCLLAPLLEQAKDATAALPDILGQLWECLHRLLNSNFHVQQLEQLPLTQASGLAYLERYTKLLNQRQLDDLNLSSFSMYVWLLGRTMRSHPSQGQKLLGRIFSKFSAAKLLALNESGIHHIIELFLCILLSHASFADVATKLREMLLCLVLEKLPPGRRFLAAKGHMAVLLLHARKHHNMEDYIVKLLSQLNAIRNDVEIGGIYANTLESIFELADDFSLGEQLLVGPWLTIYAEKCGQASQDRIWELLHMLIGRLNDLRGGAVAMKDALQQHILPLLKMQYVNNAQSHKLTQLLADFIGLEKDQERDNLIAGLFQGPEPANMSASAQLLLYILQAEGKNPTNSIMIQVWVKSLVLLTAQHEVVVALTQHISQLEEFRQLQLEPASLQASREPLCSFFRALGQRVQHQEESEGLHMRMQYSHKLHAYVYHFEQWLPPDRLRSELGSRFFSFLAIVIYNCPTLSYVRSKPSCFFHLAMVRFLLTTQLQAGTPPEPRLPQIVHKIFPVLLQGIGRLSYTSDTYLGKTLEQLIHHWTPHFSFTTNVKLVARPYSILLQADNDGELAQYVLNQLTSQFLAVQRRKAGTHAGLIITLLQQLMEGLNVEQERELLTLLRAIHSPLLEHIMFVDELEHSRGQVLAIYRILVSLPVFKSSTKAKEICSSVVCSLAKKHLAHCTYFYFQMLIKLAEQAPELVRPLLPFVKQEAEMVELKRGAGEDVGIRKCLQRLQQVFP</sequence>
<evidence type="ECO:0000256" key="6">
    <source>
        <dbReference type="ARBA" id="ARBA00022763"/>
    </source>
</evidence>
<evidence type="ECO:0000259" key="12">
    <source>
        <dbReference type="Pfam" id="PF14911"/>
    </source>
</evidence>
<evidence type="ECO:0000256" key="2">
    <source>
        <dbReference type="ARBA" id="ARBA00004286"/>
    </source>
</evidence>
<evidence type="ECO:0000259" key="11">
    <source>
        <dbReference type="Pfam" id="PF14910"/>
    </source>
</evidence>
<dbReference type="GO" id="GO:0043596">
    <property type="term" value="C:nuclear replication fork"/>
    <property type="evidence" value="ECO:0007669"/>
    <property type="project" value="TreeGrafter"/>
</dbReference>
<keyword evidence="9" id="KW-0539">Nucleus</keyword>
<comment type="subcellular location">
    <subcellularLocation>
        <location evidence="2">Chromosome</location>
    </subcellularLocation>
    <subcellularLocation>
        <location evidence="1">Nucleus</location>
    </subcellularLocation>
</comment>
<name>B4NPR0_DROWI</name>
<dbReference type="InParanoid" id="B4NPR0"/>
<evidence type="ECO:0000256" key="7">
    <source>
        <dbReference type="ARBA" id="ARBA00022853"/>
    </source>
</evidence>
<evidence type="ECO:0000256" key="3">
    <source>
        <dbReference type="ARBA" id="ARBA00006585"/>
    </source>
</evidence>
<protein>
    <recommendedName>
        <fullName evidence="4">Protein MMS22-like</fullName>
    </recommendedName>
    <alternativeName>
        <fullName evidence="10">Methyl methanesulfonate-sensitivity protein 22-like</fullName>
    </alternativeName>
</protein>
<gene>
    <name evidence="13" type="primary">Dwil\GK18497</name>
    <name evidence="13" type="ORF">Dwil_GK18497</name>
</gene>
<dbReference type="AlphaFoldDB" id="B4NPR0"/>
<comment type="similarity">
    <text evidence="3">Belongs to the MMS22 family. MMS22L subfamily.</text>
</comment>
<dbReference type="HOGENOM" id="CLU_281351_0_0_1"/>
<accession>B4NPR0</accession>
<keyword evidence="8" id="KW-0234">DNA repair</keyword>
<keyword evidence="7" id="KW-0156">Chromatin regulator</keyword>
<dbReference type="Pfam" id="PF14910">
    <property type="entry name" value="MMS22L_N"/>
    <property type="match status" value="1"/>
</dbReference>
<dbReference type="PANTHER" id="PTHR28547:SF1">
    <property type="entry name" value="PROTEIN MMS22-LIKE"/>
    <property type="match status" value="1"/>
</dbReference>
<dbReference type="GO" id="GO:0006325">
    <property type="term" value="P:chromatin organization"/>
    <property type="evidence" value="ECO:0007669"/>
    <property type="project" value="UniProtKB-KW"/>
</dbReference>
<evidence type="ECO:0000256" key="5">
    <source>
        <dbReference type="ARBA" id="ARBA00022454"/>
    </source>
</evidence>
<dbReference type="GO" id="GO:0000724">
    <property type="term" value="P:double-strand break repair via homologous recombination"/>
    <property type="evidence" value="ECO:0007669"/>
    <property type="project" value="InterPro"/>
</dbReference>